<reference evidence="1 2" key="1">
    <citation type="submission" date="2020-08" db="EMBL/GenBank/DDBJ databases">
        <title>Plant Genome Project.</title>
        <authorList>
            <person name="Zhang R.-G."/>
        </authorList>
    </citation>
    <scope>NUCLEOTIDE SEQUENCE [LARGE SCALE GENOMIC DNA]</scope>
    <source>
        <strain evidence="1">WSP0</strain>
        <tissue evidence="1">Leaf</tissue>
    </source>
</reference>
<proteinExistence type="predicted"/>
<dbReference type="EMBL" id="JACTNZ010000013">
    <property type="protein sequence ID" value="KAG5515338.1"/>
    <property type="molecule type" value="Genomic_DNA"/>
</dbReference>
<accession>A0AAV6HNA7</accession>
<sequence>MINPDANSGPEPEFELGPAEDLLQCKGFGEEGVEAELTWLHNLYCPPRRSWPHPQFNILRDAEEKLMRKLMEEAEKRSLNHYGSVQDPVVKANPNFC</sequence>
<evidence type="ECO:0000313" key="1">
    <source>
        <dbReference type="EMBL" id="KAG5515338.1"/>
    </source>
</evidence>
<keyword evidence="2" id="KW-1185">Reference proteome</keyword>
<protein>
    <submittedName>
        <fullName evidence="1">Uncharacterized protein</fullName>
    </submittedName>
</protein>
<organism evidence="1 2">
    <name type="scientific">Rhododendron griersonianum</name>
    <dbReference type="NCBI Taxonomy" id="479676"/>
    <lineage>
        <taxon>Eukaryota</taxon>
        <taxon>Viridiplantae</taxon>
        <taxon>Streptophyta</taxon>
        <taxon>Embryophyta</taxon>
        <taxon>Tracheophyta</taxon>
        <taxon>Spermatophyta</taxon>
        <taxon>Magnoliopsida</taxon>
        <taxon>eudicotyledons</taxon>
        <taxon>Gunneridae</taxon>
        <taxon>Pentapetalae</taxon>
        <taxon>asterids</taxon>
        <taxon>Ericales</taxon>
        <taxon>Ericaceae</taxon>
        <taxon>Ericoideae</taxon>
        <taxon>Rhodoreae</taxon>
        <taxon>Rhododendron</taxon>
    </lineage>
</organism>
<name>A0AAV6HNA7_9ERIC</name>
<comment type="caution">
    <text evidence="1">The sequence shown here is derived from an EMBL/GenBank/DDBJ whole genome shotgun (WGS) entry which is preliminary data.</text>
</comment>
<dbReference type="AlphaFoldDB" id="A0AAV6HNA7"/>
<gene>
    <name evidence="1" type="ORF">RHGRI_036401</name>
</gene>
<evidence type="ECO:0000313" key="2">
    <source>
        <dbReference type="Proteomes" id="UP000823749"/>
    </source>
</evidence>
<dbReference type="Proteomes" id="UP000823749">
    <property type="component" value="Chromosome 13"/>
</dbReference>